<dbReference type="RefSeq" id="WP_244882656.1">
    <property type="nucleotide sequence ID" value="NZ_FORI01000002.1"/>
</dbReference>
<accession>A0A1I3IS10</accession>
<evidence type="ECO:0000256" key="4">
    <source>
        <dbReference type="ARBA" id="ARBA00022679"/>
    </source>
</evidence>
<keyword evidence="15" id="KW-1185">Reference proteome</keyword>
<dbReference type="Pfam" id="PF01715">
    <property type="entry name" value="IPPT"/>
    <property type="match status" value="1"/>
</dbReference>
<evidence type="ECO:0000256" key="11">
    <source>
        <dbReference type="RuleBase" id="RU003783"/>
    </source>
</evidence>
<sequence>MSTKNSIKDAESKIPVLVIFAPTASGKTALTRELFSPQGSHFILNAEIISADSQAVYKGMDIGTAKPDAALCTEIPHHLINLLEPDQQFNVSDFIDFADKACHDIYERGKLPVICGGTGFYIRSFLYGIAPTPVSDEKLRNELKERIAREGNEALYNELKAIDPQSAVKIHPNDAYRICRALEVYYLSGKTRSEFKIEPELRKQYDFLFLVLEPQRDVLYERIRKRVDLMFEEGLEEEVQALLQKGYDKETPGMKAIGYSEWFDDEGAVRGKEDLPKIKEEIKHHSCKYAKKQYTYIRGIPGSTVIDFSATEENFQKISGLIKGLADNK</sequence>
<evidence type="ECO:0000256" key="8">
    <source>
        <dbReference type="ARBA" id="ARBA00022842"/>
    </source>
</evidence>
<comment type="function">
    <text evidence="2 10 12">Catalyzes the transfer of a dimethylallyl group onto the adenine at position 37 in tRNAs that read codons beginning with uridine, leading to the formation of N6-(dimethylallyl)adenosine (i(6)A).</text>
</comment>
<proteinExistence type="inferred from homology"/>
<evidence type="ECO:0000256" key="9">
    <source>
        <dbReference type="ARBA" id="ARBA00049563"/>
    </source>
</evidence>
<feature type="site" description="Interaction with substrate tRNA" evidence="10">
    <location>
        <position position="118"/>
    </location>
</feature>
<dbReference type="GO" id="GO:0005524">
    <property type="term" value="F:ATP binding"/>
    <property type="evidence" value="ECO:0007669"/>
    <property type="project" value="UniProtKB-UniRule"/>
</dbReference>
<dbReference type="EC" id="2.5.1.75" evidence="10"/>
<comment type="caution">
    <text evidence="10">Lacks conserved residue(s) required for the propagation of feature annotation.</text>
</comment>
<evidence type="ECO:0000256" key="5">
    <source>
        <dbReference type="ARBA" id="ARBA00022694"/>
    </source>
</evidence>
<comment type="similarity">
    <text evidence="3 10 13">Belongs to the IPP transferase family.</text>
</comment>
<keyword evidence="6 10" id="KW-0547">Nucleotide-binding</keyword>
<feature type="site" description="Interaction with substrate tRNA" evidence="10">
    <location>
        <position position="140"/>
    </location>
</feature>
<keyword evidence="5 10" id="KW-0819">tRNA processing</keyword>
<evidence type="ECO:0000256" key="13">
    <source>
        <dbReference type="RuleBase" id="RU003785"/>
    </source>
</evidence>
<evidence type="ECO:0000256" key="3">
    <source>
        <dbReference type="ARBA" id="ARBA00005842"/>
    </source>
</evidence>
<evidence type="ECO:0000256" key="6">
    <source>
        <dbReference type="ARBA" id="ARBA00022741"/>
    </source>
</evidence>
<evidence type="ECO:0000313" key="14">
    <source>
        <dbReference type="EMBL" id="SFI50709.1"/>
    </source>
</evidence>
<dbReference type="FunFam" id="1.10.20.140:FF:000001">
    <property type="entry name" value="tRNA dimethylallyltransferase"/>
    <property type="match status" value="1"/>
</dbReference>
<comment type="subunit">
    <text evidence="10">Monomer.</text>
</comment>
<dbReference type="Gene3D" id="3.40.50.300">
    <property type="entry name" value="P-loop containing nucleotide triphosphate hydrolases"/>
    <property type="match status" value="1"/>
</dbReference>
<comment type="catalytic activity">
    <reaction evidence="9 10 11">
        <text>adenosine(37) in tRNA + dimethylallyl diphosphate = N(6)-dimethylallyladenosine(37) in tRNA + diphosphate</text>
        <dbReference type="Rhea" id="RHEA:26482"/>
        <dbReference type="Rhea" id="RHEA-COMP:10162"/>
        <dbReference type="Rhea" id="RHEA-COMP:10375"/>
        <dbReference type="ChEBI" id="CHEBI:33019"/>
        <dbReference type="ChEBI" id="CHEBI:57623"/>
        <dbReference type="ChEBI" id="CHEBI:74411"/>
        <dbReference type="ChEBI" id="CHEBI:74415"/>
        <dbReference type="EC" id="2.5.1.75"/>
    </reaction>
</comment>
<evidence type="ECO:0000256" key="10">
    <source>
        <dbReference type="HAMAP-Rule" id="MF_00185"/>
    </source>
</evidence>
<feature type="binding site" evidence="10">
    <location>
        <begin position="23"/>
        <end position="28"/>
    </location>
    <ligand>
        <name>substrate</name>
    </ligand>
</feature>
<evidence type="ECO:0000256" key="7">
    <source>
        <dbReference type="ARBA" id="ARBA00022840"/>
    </source>
</evidence>
<dbReference type="EMBL" id="FORI01000002">
    <property type="protein sequence ID" value="SFI50709.1"/>
    <property type="molecule type" value="Genomic_DNA"/>
</dbReference>
<protein>
    <recommendedName>
        <fullName evidence="10">tRNA dimethylallyltransferase</fullName>
        <ecNumber evidence="10">2.5.1.75</ecNumber>
    </recommendedName>
    <alternativeName>
        <fullName evidence="10">Dimethylallyl diphosphate:tRNA dimethylallyltransferase</fullName>
        <shortName evidence="10">DMAPP:tRNA dimethylallyltransferase</shortName>
        <shortName evidence="10">DMATase</shortName>
    </alternativeName>
    <alternativeName>
        <fullName evidence="10">Isopentenyl-diphosphate:tRNA isopentenyltransferase</fullName>
        <shortName evidence="10">IPP transferase</shortName>
        <shortName evidence="10">IPPT</shortName>
        <shortName evidence="10">IPTase</shortName>
    </alternativeName>
</protein>
<evidence type="ECO:0000256" key="12">
    <source>
        <dbReference type="RuleBase" id="RU003784"/>
    </source>
</evidence>
<dbReference type="NCBIfam" id="TIGR00174">
    <property type="entry name" value="miaA"/>
    <property type="match status" value="1"/>
</dbReference>
<organism evidence="14 15">
    <name type="scientific">Treponema bryantii</name>
    <dbReference type="NCBI Taxonomy" id="163"/>
    <lineage>
        <taxon>Bacteria</taxon>
        <taxon>Pseudomonadati</taxon>
        <taxon>Spirochaetota</taxon>
        <taxon>Spirochaetia</taxon>
        <taxon>Spirochaetales</taxon>
        <taxon>Treponemataceae</taxon>
        <taxon>Treponema</taxon>
    </lineage>
</organism>
<dbReference type="Gene3D" id="1.10.20.140">
    <property type="match status" value="1"/>
</dbReference>
<dbReference type="AlphaFoldDB" id="A0A1I3IS10"/>
<dbReference type="SUPFAM" id="SSF52540">
    <property type="entry name" value="P-loop containing nucleoside triphosphate hydrolases"/>
    <property type="match status" value="1"/>
</dbReference>
<feature type="region of interest" description="Interaction with substrate tRNA" evidence="10">
    <location>
        <begin position="52"/>
        <end position="55"/>
    </location>
</feature>
<evidence type="ECO:0000313" key="15">
    <source>
        <dbReference type="Proteomes" id="UP000182737"/>
    </source>
</evidence>
<dbReference type="Proteomes" id="UP000182737">
    <property type="component" value="Unassembled WGS sequence"/>
</dbReference>
<dbReference type="InterPro" id="IPR018022">
    <property type="entry name" value="IPT"/>
</dbReference>
<dbReference type="HAMAP" id="MF_00185">
    <property type="entry name" value="IPP_trans"/>
    <property type="match status" value="1"/>
</dbReference>
<reference evidence="15" key="1">
    <citation type="submission" date="2016-10" db="EMBL/GenBank/DDBJ databases">
        <authorList>
            <person name="Varghese N."/>
            <person name="Submissions S."/>
        </authorList>
    </citation>
    <scope>NUCLEOTIDE SEQUENCE [LARGE SCALE GENOMIC DNA]</scope>
    <source>
        <strain evidence="15">XBD1002</strain>
    </source>
</reference>
<comment type="cofactor">
    <cofactor evidence="1 10">
        <name>Mg(2+)</name>
        <dbReference type="ChEBI" id="CHEBI:18420"/>
    </cofactor>
</comment>
<dbReference type="InterPro" id="IPR027417">
    <property type="entry name" value="P-loop_NTPase"/>
</dbReference>
<name>A0A1I3IS10_9SPIR</name>
<dbReference type="GO" id="GO:0006400">
    <property type="term" value="P:tRNA modification"/>
    <property type="evidence" value="ECO:0007669"/>
    <property type="project" value="TreeGrafter"/>
</dbReference>
<evidence type="ECO:0000256" key="1">
    <source>
        <dbReference type="ARBA" id="ARBA00001946"/>
    </source>
</evidence>
<dbReference type="GO" id="GO:0052381">
    <property type="term" value="F:tRNA dimethylallyltransferase activity"/>
    <property type="evidence" value="ECO:0007669"/>
    <property type="project" value="UniProtKB-UniRule"/>
</dbReference>
<keyword evidence="8 10" id="KW-0460">Magnesium</keyword>
<feature type="binding site" evidence="10">
    <location>
        <begin position="21"/>
        <end position="28"/>
    </location>
    <ligand>
        <name>ATP</name>
        <dbReference type="ChEBI" id="CHEBI:30616"/>
    </ligand>
</feature>
<keyword evidence="4 10" id="KW-0808">Transferase</keyword>
<dbReference type="PANTHER" id="PTHR11088">
    <property type="entry name" value="TRNA DIMETHYLALLYLTRANSFERASE"/>
    <property type="match status" value="1"/>
</dbReference>
<gene>
    <name evidence="10" type="primary">miaA</name>
    <name evidence="14" type="ORF">SAMN04487775_10297</name>
</gene>
<dbReference type="InterPro" id="IPR039657">
    <property type="entry name" value="Dimethylallyltransferase"/>
</dbReference>
<evidence type="ECO:0000256" key="2">
    <source>
        <dbReference type="ARBA" id="ARBA00003213"/>
    </source>
</evidence>
<keyword evidence="7 10" id="KW-0067">ATP-binding</keyword>
<dbReference type="PANTHER" id="PTHR11088:SF60">
    <property type="entry name" value="TRNA DIMETHYLALLYLTRANSFERASE"/>
    <property type="match status" value="1"/>
</dbReference>